<dbReference type="NCBIfam" id="NF006683">
    <property type="entry name" value="PRK09229.1-4"/>
    <property type="match status" value="1"/>
</dbReference>
<dbReference type="Pfam" id="PF22429">
    <property type="entry name" value="HutF_N"/>
    <property type="match status" value="1"/>
</dbReference>
<organism evidence="7 8">
    <name type="scientific">Pararoseomonas baculiformis</name>
    <dbReference type="NCBI Taxonomy" id="2820812"/>
    <lineage>
        <taxon>Bacteria</taxon>
        <taxon>Pseudomonadati</taxon>
        <taxon>Pseudomonadota</taxon>
        <taxon>Alphaproteobacteria</taxon>
        <taxon>Acetobacterales</taxon>
        <taxon>Acetobacteraceae</taxon>
        <taxon>Pararoseomonas</taxon>
    </lineage>
</organism>
<feature type="domain" description="Amidohydrolase-related" evidence="5">
    <location>
        <begin position="44"/>
        <end position="420"/>
    </location>
</feature>
<dbReference type="InterPro" id="IPR011059">
    <property type="entry name" value="Metal-dep_hydrolase_composite"/>
</dbReference>
<evidence type="ECO:0000259" key="6">
    <source>
        <dbReference type="Pfam" id="PF22429"/>
    </source>
</evidence>
<dbReference type="InterPro" id="IPR051607">
    <property type="entry name" value="Metallo-dep_hydrolases"/>
</dbReference>
<proteinExistence type="predicted"/>
<accession>A0ABS4AJH6</accession>
<dbReference type="InterPro" id="IPR010252">
    <property type="entry name" value="HutF"/>
</dbReference>
<dbReference type="PANTHER" id="PTHR11271:SF48">
    <property type="entry name" value="AMIDOHYDROLASE-RELATED DOMAIN-CONTAINING PROTEIN"/>
    <property type="match status" value="1"/>
</dbReference>
<dbReference type="Gene3D" id="2.30.40.10">
    <property type="entry name" value="Urease, subunit C, domain 1"/>
    <property type="match status" value="1"/>
</dbReference>
<dbReference type="SUPFAM" id="SSF51338">
    <property type="entry name" value="Composite domain of metallo-dependent hydrolases"/>
    <property type="match status" value="1"/>
</dbReference>
<evidence type="ECO:0000256" key="2">
    <source>
        <dbReference type="ARBA" id="ARBA00022723"/>
    </source>
</evidence>
<dbReference type="InterPro" id="IPR055156">
    <property type="entry name" value="HutF-like_N"/>
</dbReference>
<keyword evidence="3 7" id="KW-0378">Hydrolase</keyword>
<dbReference type="NCBIfam" id="NF006681">
    <property type="entry name" value="PRK09229.1-2"/>
    <property type="match status" value="1"/>
</dbReference>
<dbReference type="PANTHER" id="PTHR11271">
    <property type="entry name" value="GUANINE DEAMINASE"/>
    <property type="match status" value="1"/>
</dbReference>
<evidence type="ECO:0000313" key="7">
    <source>
        <dbReference type="EMBL" id="MBP0447151.1"/>
    </source>
</evidence>
<dbReference type="InterPro" id="IPR006680">
    <property type="entry name" value="Amidohydro-rel"/>
</dbReference>
<reference evidence="7 8" key="1">
    <citation type="submission" date="2021-03" db="EMBL/GenBank/DDBJ databases">
        <authorList>
            <person name="So Y."/>
        </authorList>
    </citation>
    <scope>NUCLEOTIDE SEQUENCE [LARGE SCALE GENOMIC DNA]</scope>
    <source>
        <strain evidence="7 8">SSH11</strain>
    </source>
</reference>
<dbReference type="Proteomes" id="UP000681594">
    <property type="component" value="Unassembled WGS sequence"/>
</dbReference>
<dbReference type="Pfam" id="PF01979">
    <property type="entry name" value="Amidohydro_1"/>
    <property type="match status" value="1"/>
</dbReference>
<dbReference type="NCBIfam" id="TIGR02022">
    <property type="entry name" value="hutF"/>
    <property type="match status" value="1"/>
</dbReference>
<keyword evidence="4" id="KW-0862">Zinc</keyword>
<comment type="caution">
    <text evidence="7">The sequence shown here is derived from an EMBL/GenBank/DDBJ whole genome shotgun (WGS) entry which is preliminary data.</text>
</comment>
<evidence type="ECO:0000256" key="4">
    <source>
        <dbReference type="ARBA" id="ARBA00022833"/>
    </source>
</evidence>
<dbReference type="Gene3D" id="3.20.20.140">
    <property type="entry name" value="Metal-dependent hydrolases"/>
    <property type="match status" value="1"/>
</dbReference>
<evidence type="ECO:0000256" key="1">
    <source>
        <dbReference type="ARBA" id="ARBA00001947"/>
    </source>
</evidence>
<feature type="domain" description="Formimidoylglutamate deiminase N-terminal" evidence="6">
    <location>
        <begin position="2"/>
        <end position="43"/>
    </location>
</feature>
<keyword evidence="2" id="KW-0479">Metal-binding</keyword>
<protein>
    <submittedName>
        <fullName evidence="7">Formimidoylglutamate deiminase</fullName>
        <ecNumber evidence="7">3.5.3.13</ecNumber>
    </submittedName>
</protein>
<comment type="cofactor">
    <cofactor evidence="1">
        <name>Zn(2+)</name>
        <dbReference type="ChEBI" id="CHEBI:29105"/>
    </cofactor>
</comment>
<dbReference type="NCBIfam" id="NF006684">
    <property type="entry name" value="PRK09229.1-5"/>
    <property type="match status" value="1"/>
</dbReference>
<sequence>MLHASAALLPDGWARDVLLAIEAGRIAAVTPGSAAPAGAERHAILVPGLPNLHSHAFQRAIAGRTERRGPGEDSFWSWRDVMYRSLGLITPEDVEAIAAMAYVEMLESGFTRVGEFHYLHHTPDGRPYDEPAEMAQRIAAAAARTGLRLTLLPVFYAHAGFGGLPPTEGQRRFVNGLDGFARLLEGSARAIAPLEGAGLGVAPHSLRAVTPEELAHVAALLPGRPVHIHAAEQLREVEDCLAWSGARPVQWLLDHAGPDAHWCLVHATHMQPEETSRLARSGAVAGLCPVTEANLGDGIFDAGGWMATGGAWGLGTDSNVSIAANGEMRMLEYSQRLGRQGRNLMAASPGASTGRALFDAARAGGARALGEPTPELRPGAPADLVALRGAPDAGKDEALDRWIFAEADRGVEAVWCGGRALVREGRHVAREAVAARYGTSLRRLLG</sequence>
<name>A0ABS4AJH6_9PROT</name>
<keyword evidence="8" id="KW-1185">Reference proteome</keyword>
<evidence type="ECO:0000313" key="8">
    <source>
        <dbReference type="Proteomes" id="UP000681594"/>
    </source>
</evidence>
<evidence type="ECO:0000256" key="3">
    <source>
        <dbReference type="ARBA" id="ARBA00022801"/>
    </source>
</evidence>
<dbReference type="EMBL" id="JAGIZB010000026">
    <property type="protein sequence ID" value="MBP0447151.1"/>
    <property type="molecule type" value="Genomic_DNA"/>
</dbReference>
<dbReference type="GO" id="GO:0050416">
    <property type="term" value="F:formimidoylglutamate deiminase activity"/>
    <property type="evidence" value="ECO:0007669"/>
    <property type="project" value="UniProtKB-EC"/>
</dbReference>
<dbReference type="SUPFAM" id="SSF51556">
    <property type="entry name" value="Metallo-dependent hydrolases"/>
    <property type="match status" value="1"/>
</dbReference>
<dbReference type="EC" id="3.5.3.13" evidence="7"/>
<gene>
    <name evidence="7" type="ORF">J8J14_20445</name>
</gene>
<evidence type="ECO:0000259" key="5">
    <source>
        <dbReference type="Pfam" id="PF01979"/>
    </source>
</evidence>
<dbReference type="InterPro" id="IPR032466">
    <property type="entry name" value="Metal_Hydrolase"/>
</dbReference>